<evidence type="ECO:0000313" key="4">
    <source>
        <dbReference type="Proteomes" id="UP000244128"/>
    </source>
</evidence>
<name>A0A2T5I1A5_9PROT</name>
<accession>A0A2T5I1A5</accession>
<evidence type="ECO:0000313" key="3">
    <source>
        <dbReference type="EMBL" id="PTQ77615.1"/>
    </source>
</evidence>
<dbReference type="Gene3D" id="3.90.1340.10">
    <property type="entry name" value="Phage tail collar domain"/>
    <property type="match status" value="1"/>
</dbReference>
<keyword evidence="1" id="KW-0732">Signal</keyword>
<comment type="caution">
    <text evidence="3">The sequence shown here is derived from an EMBL/GenBank/DDBJ whole genome shotgun (WGS) entry which is preliminary data.</text>
</comment>
<dbReference type="InterPro" id="IPR037053">
    <property type="entry name" value="Phage_tail_collar_dom_sf"/>
</dbReference>
<gene>
    <name evidence="3" type="ORF">C8R26_107102</name>
</gene>
<dbReference type="AlphaFoldDB" id="A0A2T5I1A5"/>
<feature type="chain" id="PRO_5015644459" evidence="1">
    <location>
        <begin position="30"/>
        <end position="241"/>
    </location>
</feature>
<dbReference type="InterPro" id="IPR011083">
    <property type="entry name" value="Phage_tail_collar_dom"/>
</dbReference>
<dbReference type="SUPFAM" id="SSF88874">
    <property type="entry name" value="Receptor-binding domain of short tail fibre protein gp12"/>
    <property type="match status" value="1"/>
</dbReference>
<dbReference type="RefSeq" id="WP_219909263.1">
    <property type="nucleotide sequence ID" value="NZ_QAOI01000007.1"/>
</dbReference>
<sequence>MKQNKTIHSVLSLTAATLLITTAPGSATAGMEPFVGEINYVAFNYAPEGWLQCNGQTLPINQYNALYSLIGTTYGGNGSTTFALPDMRGRVPVHQGQHPGGSMFTMGQTNGTENVTLTINNMPAHNHPATATSVSTSAVAPGATATSALKAVNSDADQKNASGNSLANAKGLNSAYSATAPNVSMNAASIETTLNGLNIVTTTSTNVSIGSAGNSQPFSIMQPYTVVNCIIAWQGVYPSRP</sequence>
<feature type="signal peptide" evidence="1">
    <location>
        <begin position="1"/>
        <end position="29"/>
    </location>
</feature>
<evidence type="ECO:0000256" key="1">
    <source>
        <dbReference type="SAM" id="SignalP"/>
    </source>
</evidence>
<protein>
    <submittedName>
        <fullName evidence="3">Microcystin-dependent protein</fullName>
    </submittedName>
</protein>
<feature type="domain" description="Phage tail collar" evidence="2">
    <location>
        <begin position="36"/>
        <end position="92"/>
    </location>
</feature>
<reference evidence="3 4" key="1">
    <citation type="submission" date="2018-04" db="EMBL/GenBank/DDBJ databases">
        <title>Active sludge and wastewater microbial communities from Klosterneuburg, Austria.</title>
        <authorList>
            <person name="Wagner M."/>
        </authorList>
    </citation>
    <scope>NUCLEOTIDE SEQUENCE [LARGE SCALE GENOMIC DNA]</scope>
    <source>
        <strain evidence="3 4">Nm49</strain>
    </source>
</reference>
<dbReference type="EMBL" id="QAOI01000007">
    <property type="protein sequence ID" value="PTQ77615.1"/>
    <property type="molecule type" value="Genomic_DNA"/>
</dbReference>
<evidence type="ECO:0000259" key="2">
    <source>
        <dbReference type="Pfam" id="PF07484"/>
    </source>
</evidence>
<dbReference type="Pfam" id="PF07484">
    <property type="entry name" value="Collar"/>
    <property type="match status" value="1"/>
</dbReference>
<organism evidence="3 4">
    <name type="scientific">Nitrosomonas oligotropha</name>
    <dbReference type="NCBI Taxonomy" id="42354"/>
    <lineage>
        <taxon>Bacteria</taxon>
        <taxon>Pseudomonadati</taxon>
        <taxon>Pseudomonadota</taxon>
        <taxon>Betaproteobacteria</taxon>
        <taxon>Nitrosomonadales</taxon>
        <taxon>Nitrosomonadaceae</taxon>
        <taxon>Nitrosomonas</taxon>
    </lineage>
</organism>
<proteinExistence type="predicted"/>
<dbReference type="Proteomes" id="UP000244128">
    <property type="component" value="Unassembled WGS sequence"/>
</dbReference>